<keyword evidence="3" id="KW-1185">Reference proteome</keyword>
<evidence type="ECO:0000259" key="1">
    <source>
        <dbReference type="Pfam" id="PF00535"/>
    </source>
</evidence>
<protein>
    <submittedName>
        <fullName evidence="2">Hemolytic protein HlpA</fullName>
    </submittedName>
</protein>
<dbReference type="EMBL" id="BAABBB010000009">
    <property type="protein sequence ID" value="GAA3530670.1"/>
    <property type="molecule type" value="Genomic_DNA"/>
</dbReference>
<dbReference type="RefSeq" id="WP_218232980.1">
    <property type="nucleotide sequence ID" value="NZ_BAABBB010000009.1"/>
</dbReference>
<sequence>MPEPGPAAPLGTPVVIVAFNRPAVVRRTVEAVIAARPADVFLVVDGPRSTHPEDAARCAEVRELLTSATWPGRVHTRFAERNIGLEANVELGLDWVFSQVDRAIVLEDDCIPHPTFFDFCVELLDRYADEPRVWQVAGDNKGIPRAMFGSESYAFTTWASVWGWATWADRWHAHREVFPRDHAGAEERVGHTPRTADAVRPVEVLPHPDSLATEAALRHFTQVAGDRDGDSRGWDHHWWVTIMSRRGLSITPSLNLVENDGFGPDATHTHTAREPMPAQAMPFPLVHPPAVELNERAEAELELVLLQIDGRLSRAVKRIIKPLWMRVIIGRIVRFRPVWAVVRRLVAR</sequence>
<gene>
    <name evidence="2" type="ORF">GCM10022263_19050</name>
</gene>
<reference evidence="3" key="1">
    <citation type="journal article" date="2019" name="Int. J. Syst. Evol. Microbiol.">
        <title>The Global Catalogue of Microorganisms (GCM) 10K type strain sequencing project: providing services to taxonomists for standard genome sequencing and annotation.</title>
        <authorList>
            <consortium name="The Broad Institute Genomics Platform"/>
            <consortium name="The Broad Institute Genome Sequencing Center for Infectious Disease"/>
            <person name="Wu L."/>
            <person name="Ma J."/>
        </authorList>
    </citation>
    <scope>NUCLEOTIDE SEQUENCE [LARGE SCALE GENOMIC DNA]</scope>
    <source>
        <strain evidence="3">JCM 17460</strain>
    </source>
</reference>
<proteinExistence type="predicted"/>
<evidence type="ECO:0000313" key="3">
    <source>
        <dbReference type="Proteomes" id="UP001500301"/>
    </source>
</evidence>
<organism evidence="2 3">
    <name type="scientific">Nocardioides daeguensis</name>
    <dbReference type="NCBI Taxonomy" id="908359"/>
    <lineage>
        <taxon>Bacteria</taxon>
        <taxon>Bacillati</taxon>
        <taxon>Actinomycetota</taxon>
        <taxon>Actinomycetes</taxon>
        <taxon>Propionibacteriales</taxon>
        <taxon>Nocardioidaceae</taxon>
        <taxon>Nocardioides</taxon>
    </lineage>
</organism>
<dbReference type="InterPro" id="IPR001173">
    <property type="entry name" value="Glyco_trans_2-like"/>
</dbReference>
<evidence type="ECO:0000313" key="2">
    <source>
        <dbReference type="EMBL" id="GAA3530670.1"/>
    </source>
</evidence>
<comment type="caution">
    <text evidence="2">The sequence shown here is derived from an EMBL/GenBank/DDBJ whole genome shotgun (WGS) entry which is preliminary data.</text>
</comment>
<feature type="domain" description="Glycosyltransferase 2-like" evidence="1">
    <location>
        <begin position="14"/>
        <end position="126"/>
    </location>
</feature>
<accession>A0ABP6V7W3</accession>
<dbReference type="CDD" id="cd00761">
    <property type="entry name" value="Glyco_tranf_GTA_type"/>
    <property type="match status" value="1"/>
</dbReference>
<dbReference type="Pfam" id="PF00535">
    <property type="entry name" value="Glycos_transf_2"/>
    <property type="match status" value="1"/>
</dbReference>
<dbReference type="Proteomes" id="UP001500301">
    <property type="component" value="Unassembled WGS sequence"/>
</dbReference>
<name>A0ABP6V7W3_9ACTN</name>